<feature type="domain" description="Glycosyl transferase family 1" evidence="1">
    <location>
        <begin position="185"/>
        <end position="349"/>
    </location>
</feature>
<sequence length="384" mass="41938">MFIGMSGKDIRVTATATLRIMEVVQSLEKGGRTVRFHDTVNALCQSGHQVVAVCFGPFDKPTDAEHNIALPQISGKKFGLIWQLAKLIKKHNIQLVHAHCESSQLYAGLAAKLCRIPAVGTFHRSRLECYNPSVSNRFIRFALSHFVAVSKDRMRLLTNNMGLRGSDCSVVYGGTSLLSVPARTKQQARAELGLEADSKILLSIGHLGAIKGHQDTLQALALLDDAGVQLFIAGTGTEAEKNTLVDLAQSLQLQHQVRFLGQISDPALWLDACDIFVQPSHEEAFGLVFIEAGARRRPVIATHVGGIKEIIMHSLTGFLVAPACAQQLAESMQKLLNDADSCQSMGNAGFDRVQQTFSVEAMTTQYLKIFQKLMLKEGSYHDAS</sequence>
<feature type="domain" description="Glycosyltransferase subfamily 4-like N-terminal" evidence="2">
    <location>
        <begin position="30"/>
        <end position="175"/>
    </location>
</feature>
<dbReference type="Pfam" id="PF13439">
    <property type="entry name" value="Glyco_transf_4"/>
    <property type="match status" value="1"/>
</dbReference>
<dbReference type="Pfam" id="PF00534">
    <property type="entry name" value="Glycos_transf_1"/>
    <property type="match status" value="1"/>
</dbReference>
<accession>A0ABN1EDI6</accession>
<keyword evidence="4" id="KW-1185">Reference proteome</keyword>
<dbReference type="SUPFAM" id="SSF53756">
    <property type="entry name" value="UDP-Glycosyltransferase/glycogen phosphorylase"/>
    <property type="match status" value="1"/>
</dbReference>
<evidence type="ECO:0008006" key="5">
    <source>
        <dbReference type="Google" id="ProtNLM"/>
    </source>
</evidence>
<dbReference type="EMBL" id="BAAAEO010000006">
    <property type="protein sequence ID" value="GAA0564337.1"/>
    <property type="molecule type" value="Genomic_DNA"/>
</dbReference>
<dbReference type="Gene3D" id="3.40.50.2000">
    <property type="entry name" value="Glycogen Phosphorylase B"/>
    <property type="match status" value="2"/>
</dbReference>
<organism evidence="3 4">
    <name type="scientific">Rheinheimera aquimaris</name>
    <dbReference type="NCBI Taxonomy" id="412437"/>
    <lineage>
        <taxon>Bacteria</taxon>
        <taxon>Pseudomonadati</taxon>
        <taxon>Pseudomonadota</taxon>
        <taxon>Gammaproteobacteria</taxon>
        <taxon>Chromatiales</taxon>
        <taxon>Chromatiaceae</taxon>
        <taxon>Rheinheimera</taxon>
    </lineage>
</organism>
<dbReference type="Proteomes" id="UP001501169">
    <property type="component" value="Unassembled WGS sequence"/>
</dbReference>
<name>A0ABN1EDI6_9GAMM</name>
<dbReference type="CDD" id="cd03801">
    <property type="entry name" value="GT4_PimA-like"/>
    <property type="match status" value="1"/>
</dbReference>
<protein>
    <recommendedName>
        <fullName evidence="5">Glycosyltransferase</fullName>
    </recommendedName>
</protein>
<comment type="caution">
    <text evidence="3">The sequence shown here is derived from an EMBL/GenBank/DDBJ whole genome shotgun (WGS) entry which is preliminary data.</text>
</comment>
<dbReference type="PANTHER" id="PTHR12526">
    <property type="entry name" value="GLYCOSYLTRANSFERASE"/>
    <property type="match status" value="1"/>
</dbReference>
<gene>
    <name evidence="3" type="ORF">GCM10009098_35610</name>
</gene>
<proteinExistence type="predicted"/>
<dbReference type="InterPro" id="IPR001296">
    <property type="entry name" value="Glyco_trans_1"/>
</dbReference>
<evidence type="ECO:0000313" key="4">
    <source>
        <dbReference type="Proteomes" id="UP001501169"/>
    </source>
</evidence>
<evidence type="ECO:0000259" key="1">
    <source>
        <dbReference type="Pfam" id="PF00534"/>
    </source>
</evidence>
<evidence type="ECO:0000313" key="3">
    <source>
        <dbReference type="EMBL" id="GAA0564337.1"/>
    </source>
</evidence>
<reference evidence="3 4" key="1">
    <citation type="journal article" date="2019" name="Int. J. Syst. Evol. Microbiol.">
        <title>The Global Catalogue of Microorganisms (GCM) 10K type strain sequencing project: providing services to taxonomists for standard genome sequencing and annotation.</title>
        <authorList>
            <consortium name="The Broad Institute Genomics Platform"/>
            <consortium name="The Broad Institute Genome Sequencing Center for Infectious Disease"/>
            <person name="Wu L."/>
            <person name="Ma J."/>
        </authorList>
    </citation>
    <scope>NUCLEOTIDE SEQUENCE [LARGE SCALE GENOMIC DNA]</scope>
    <source>
        <strain evidence="3 4">JCM 14331</strain>
    </source>
</reference>
<evidence type="ECO:0000259" key="2">
    <source>
        <dbReference type="Pfam" id="PF13439"/>
    </source>
</evidence>
<dbReference type="InterPro" id="IPR028098">
    <property type="entry name" value="Glyco_trans_4-like_N"/>
</dbReference>